<keyword evidence="6" id="KW-1185">Reference proteome</keyword>
<evidence type="ECO:0000313" key="6">
    <source>
        <dbReference type="Proteomes" id="UP000054078"/>
    </source>
</evidence>
<dbReference type="InterPro" id="IPR025877">
    <property type="entry name" value="MobA-like_NTP_Trfase"/>
</dbReference>
<dbReference type="InterPro" id="IPR029044">
    <property type="entry name" value="Nucleotide-diphossugar_trans"/>
</dbReference>
<dbReference type="InterPro" id="IPR011009">
    <property type="entry name" value="Kinase-like_dom_sf"/>
</dbReference>
<dbReference type="InterPro" id="IPR002575">
    <property type="entry name" value="Aminoglycoside_PTrfase"/>
</dbReference>
<dbReference type="SUPFAM" id="SSF53448">
    <property type="entry name" value="Nucleotide-diphospho-sugar transferases"/>
    <property type="match status" value="1"/>
</dbReference>
<gene>
    <name evidence="5" type="ORF">AUL39_01145</name>
</gene>
<feature type="domain" description="Aminoglycoside phosphotransferase" evidence="3">
    <location>
        <begin position="314"/>
        <end position="525"/>
    </location>
</feature>
<keyword evidence="2" id="KW-0548">Nucleotidyltransferase</keyword>
<organism evidence="5 6">
    <name type="scientific">Tractidigestivibacter scatoligenes</name>
    <name type="common">Olsenella scatoligenes</name>
    <dbReference type="NCBI Taxonomy" id="1299998"/>
    <lineage>
        <taxon>Bacteria</taxon>
        <taxon>Bacillati</taxon>
        <taxon>Actinomycetota</taxon>
        <taxon>Coriobacteriia</taxon>
        <taxon>Coriobacteriales</taxon>
        <taxon>Atopobiaceae</taxon>
        <taxon>Tractidigestivibacter</taxon>
    </lineage>
</organism>
<dbReference type="Gene3D" id="3.90.550.10">
    <property type="entry name" value="Spore Coat Polysaccharide Biosynthesis Protein SpsA, Chain A"/>
    <property type="match status" value="1"/>
</dbReference>
<keyword evidence="1" id="KW-0808">Transferase</keyword>
<dbReference type="Gene3D" id="3.90.1200.10">
    <property type="match status" value="1"/>
</dbReference>
<dbReference type="STRING" id="1299998.AUL39_01145"/>
<dbReference type="Pfam" id="PF12804">
    <property type="entry name" value="NTP_transf_3"/>
    <property type="match status" value="1"/>
</dbReference>
<dbReference type="SUPFAM" id="SSF56112">
    <property type="entry name" value="Protein kinase-like (PK-like)"/>
    <property type="match status" value="1"/>
</dbReference>
<dbReference type="Pfam" id="PF01636">
    <property type="entry name" value="APH"/>
    <property type="match status" value="1"/>
</dbReference>
<comment type="caution">
    <text evidence="5">The sequence shown here is derived from an EMBL/GenBank/DDBJ whole genome shotgun (WGS) entry which is preliminary data.</text>
</comment>
<name>A0A124EGY9_TRASO</name>
<evidence type="ECO:0000313" key="5">
    <source>
        <dbReference type="EMBL" id="KUH58979.1"/>
    </source>
</evidence>
<dbReference type="GO" id="GO:0016779">
    <property type="term" value="F:nucleotidyltransferase activity"/>
    <property type="evidence" value="ECO:0007669"/>
    <property type="project" value="UniProtKB-KW"/>
</dbReference>
<dbReference type="PANTHER" id="PTHR43584">
    <property type="entry name" value="NUCLEOTIDYL TRANSFERASE"/>
    <property type="match status" value="1"/>
</dbReference>
<dbReference type="AlphaFoldDB" id="A0A124EGY9"/>
<dbReference type="CDD" id="cd05151">
    <property type="entry name" value="ChoK-like"/>
    <property type="match status" value="1"/>
</dbReference>
<dbReference type="CDD" id="cd02523">
    <property type="entry name" value="PC_cytidylyltransferase"/>
    <property type="match status" value="1"/>
</dbReference>
<sequence length="589" mass="67092">MALTRKEFDILSTLATSPGDARAQAASPELDELRSMGLVSGTAITELGRKALEPYRVENAVIMAAGLSSRFVPVSYWRPKGLTSVRGEVLIERQIRQLHEAGITDITVVVGYRADEFAYLVEKYGVRLVNNDLYAERNNNWTLWLVRDQLRNTYVCSSDDYFAKNPFETYVYRAYYSAVYMDGPTDEWCLGVDENDRITSVTVGGKDAWAMLGHVYFDRAFSNTFVRILESIVRSPFYEEKYADELWETIFARNPDCLSMDMRRYPADQVLEFDSVDELVEFDPGFLSTVECPAIDNIVDVLGCERTQLHDFYPIKNGLTNLTFHFAVGTDEYVYRHPGIGTEKFINRTAEKDADTVAHELGIDRTFIYEDAEKGWKISRFVPNARNVDPLNHYEVSRAMALARTFHESDAKIDAKFDFYEDGLGYEQLLKSHGEIGVPGYEQLREKVTRLNEYCVADEGFSACFCHNDYLPLNFLIGEDGSMSVIDWEFAGMGDPGNDTATFIICSQYNEEQANAAIDAYFGRAATPVERRHFWARVVLGGWCWYVWALEKDAEGAGVGEWLDIYKSYAVTYVDKVLSWYEKNDTITA</sequence>
<feature type="domain" description="MobA-like NTP transferase" evidence="4">
    <location>
        <begin position="60"/>
        <end position="134"/>
    </location>
</feature>
<evidence type="ECO:0000259" key="4">
    <source>
        <dbReference type="Pfam" id="PF12804"/>
    </source>
</evidence>
<dbReference type="PANTHER" id="PTHR43584:SF5">
    <property type="entry name" value="PROTEIN LICC"/>
    <property type="match status" value="1"/>
</dbReference>
<protein>
    <submittedName>
        <fullName evidence="5">MarR family transcriptional regulator</fullName>
    </submittedName>
</protein>
<proteinExistence type="predicted"/>
<evidence type="ECO:0000256" key="1">
    <source>
        <dbReference type="ARBA" id="ARBA00022679"/>
    </source>
</evidence>
<dbReference type="OrthoDB" id="179763at2"/>
<evidence type="ECO:0000256" key="2">
    <source>
        <dbReference type="ARBA" id="ARBA00022695"/>
    </source>
</evidence>
<dbReference type="Gene3D" id="3.30.200.20">
    <property type="entry name" value="Phosphorylase Kinase, domain 1"/>
    <property type="match status" value="1"/>
</dbReference>
<accession>A0A124EGY9</accession>
<dbReference type="InterPro" id="IPR050065">
    <property type="entry name" value="GlmU-like"/>
</dbReference>
<dbReference type="Proteomes" id="UP000054078">
    <property type="component" value="Unassembled WGS sequence"/>
</dbReference>
<dbReference type="RefSeq" id="WP_059052797.1">
    <property type="nucleotide sequence ID" value="NZ_LOJF01000001.1"/>
</dbReference>
<reference evidence="5 6" key="1">
    <citation type="submission" date="2015-12" db="EMBL/GenBank/DDBJ databases">
        <title>Draft Genome Sequence of Olsenella scatoligenes SK9K4T; a Producer of 3-Methylindole- (skatole) and 4-Methylphenol- (p-cresol) Isolated from Pig Feces.</title>
        <authorList>
            <person name="Li X."/>
            <person name="Borg B."/>
            <person name="Canibe N."/>
        </authorList>
    </citation>
    <scope>NUCLEOTIDE SEQUENCE [LARGE SCALE GENOMIC DNA]</scope>
    <source>
        <strain evidence="5 6">SK9K4</strain>
    </source>
</reference>
<evidence type="ECO:0000259" key="3">
    <source>
        <dbReference type="Pfam" id="PF01636"/>
    </source>
</evidence>
<dbReference type="EMBL" id="LOJF01000001">
    <property type="protein sequence ID" value="KUH58979.1"/>
    <property type="molecule type" value="Genomic_DNA"/>
</dbReference>